<dbReference type="InterPro" id="IPR002539">
    <property type="entry name" value="MaoC-like_dom"/>
</dbReference>
<evidence type="ECO:0000259" key="1">
    <source>
        <dbReference type="Pfam" id="PF01575"/>
    </source>
</evidence>
<dbReference type="EMBL" id="FNFD01000003">
    <property type="protein sequence ID" value="SDJ91572.1"/>
    <property type="molecule type" value="Genomic_DNA"/>
</dbReference>
<dbReference type="SUPFAM" id="SSF54637">
    <property type="entry name" value="Thioesterase/thiol ester dehydrase-isomerase"/>
    <property type="match status" value="1"/>
</dbReference>
<evidence type="ECO:0000313" key="3">
    <source>
        <dbReference type="Proteomes" id="UP000198706"/>
    </source>
</evidence>
<dbReference type="Proteomes" id="UP000198706">
    <property type="component" value="Unassembled WGS sequence"/>
</dbReference>
<dbReference type="RefSeq" id="WP_084333850.1">
    <property type="nucleotide sequence ID" value="NZ_FNFD01000003.1"/>
</dbReference>
<keyword evidence="3" id="KW-1185">Reference proteome</keyword>
<dbReference type="AlphaFoldDB" id="A0A1G8XLQ3"/>
<evidence type="ECO:0000313" key="2">
    <source>
        <dbReference type="EMBL" id="SDJ91572.1"/>
    </source>
</evidence>
<sequence length="293" mass="33508">MIRKMPSLWGSYSRILFLPRRGLPADGRLPRLVLSCSAVHFEARRIAAYRRVCRLDEAEAVPLLYPQIHAIPLHMRLIGRSRMPIAPLGLIQLRNHVQRYQHVPLQVRVELTCRILTERRTGRGLEFDIGTEVWRDDLLLWQAITTYLCRGDYLPAGQSPDPLPPRAQWQPLSAAPEPLDSWRVPLTGGWRFARISGDFNPLHLSRLAARVFGFPRPSVHGQWALGRSLAGRRLPERVRLDVHFEAPLFLGSRVRQEHCRQGEREQWALLSTCGEARPLLLAQLDEAPPGPLR</sequence>
<accession>A0A1G8XLQ3</accession>
<protein>
    <submittedName>
        <fullName evidence="2">MaoC like domain-containing protein</fullName>
    </submittedName>
</protein>
<gene>
    <name evidence="2" type="ORF">SAMN05216186_103229</name>
</gene>
<dbReference type="STRING" id="137658.SAMN05216186_103229"/>
<name>A0A1G8XLQ3_9PSED</name>
<dbReference type="PANTHER" id="PTHR43841">
    <property type="entry name" value="3-HYDROXYACYL-THIOESTER DEHYDRATASE HTDX-RELATED"/>
    <property type="match status" value="1"/>
</dbReference>
<dbReference type="Pfam" id="PF01575">
    <property type="entry name" value="MaoC_dehydratas"/>
    <property type="match status" value="1"/>
</dbReference>
<dbReference type="Gene3D" id="3.10.129.10">
    <property type="entry name" value="Hotdog Thioesterase"/>
    <property type="match status" value="1"/>
</dbReference>
<feature type="domain" description="MaoC-like" evidence="1">
    <location>
        <begin position="190"/>
        <end position="263"/>
    </location>
</feature>
<dbReference type="PANTHER" id="PTHR43841:SF1">
    <property type="entry name" value="3-HYDROXYACYL-THIOESTER DEHYDRATASE X"/>
    <property type="match status" value="1"/>
</dbReference>
<dbReference type="InterPro" id="IPR029069">
    <property type="entry name" value="HotDog_dom_sf"/>
</dbReference>
<organism evidence="2 3">
    <name type="scientific">Pseudomonas indica</name>
    <dbReference type="NCBI Taxonomy" id="137658"/>
    <lineage>
        <taxon>Bacteria</taxon>
        <taxon>Pseudomonadati</taxon>
        <taxon>Pseudomonadota</taxon>
        <taxon>Gammaproteobacteria</taxon>
        <taxon>Pseudomonadales</taxon>
        <taxon>Pseudomonadaceae</taxon>
        <taxon>Pseudomonas</taxon>
    </lineage>
</organism>
<proteinExistence type="predicted"/>
<reference evidence="2 3" key="1">
    <citation type="submission" date="2016-10" db="EMBL/GenBank/DDBJ databases">
        <authorList>
            <person name="de Groot N.N."/>
        </authorList>
    </citation>
    <scope>NUCLEOTIDE SEQUENCE [LARGE SCALE GENOMIC DNA]</scope>
    <source>
        <strain evidence="2 3">JCM 21544</strain>
    </source>
</reference>